<gene>
    <name evidence="2" type="ORF">BKG89_08580</name>
</gene>
<proteinExistence type="predicted"/>
<sequence>MIRHYKKTILYLFTTLSIASTCYAEHTHQTEEPDYTETQWRTFYGEKPIDYRPEYWVTYYGSGDSEDCYKPNVVSVVDGTSRIRKEIYKEFIAEETNNGNSYIIRYPNRFKLGNCMYSSGVEDSFILKRKVMILG</sequence>
<keyword evidence="3" id="KW-1185">Reference proteome</keyword>
<reference evidence="2 3" key="1">
    <citation type="submission" date="2016-10" db="EMBL/GenBank/DDBJ databases">
        <title>Rodentibacter gen. nov. and new species.</title>
        <authorList>
            <person name="Christensen H."/>
        </authorList>
    </citation>
    <scope>NUCLEOTIDE SEQUENCE [LARGE SCALE GENOMIC DNA]</scope>
    <source>
        <strain evidence="2 3">1998236014</strain>
    </source>
</reference>
<evidence type="ECO:0000256" key="1">
    <source>
        <dbReference type="SAM" id="SignalP"/>
    </source>
</evidence>
<dbReference type="Proteomes" id="UP000188820">
    <property type="component" value="Unassembled WGS sequence"/>
</dbReference>
<dbReference type="EMBL" id="MLAA01000036">
    <property type="protein sequence ID" value="OOF68001.1"/>
    <property type="molecule type" value="Genomic_DNA"/>
</dbReference>
<keyword evidence="1" id="KW-0732">Signal</keyword>
<accession>A0ABX3KW67</accession>
<evidence type="ECO:0000313" key="2">
    <source>
        <dbReference type="EMBL" id="OOF68001.1"/>
    </source>
</evidence>
<name>A0ABX3KW67_9PAST</name>
<feature type="chain" id="PRO_5046207757" evidence="1">
    <location>
        <begin position="25"/>
        <end position="135"/>
    </location>
</feature>
<feature type="signal peptide" evidence="1">
    <location>
        <begin position="1"/>
        <end position="24"/>
    </location>
</feature>
<protein>
    <submittedName>
        <fullName evidence="2">Uncharacterized protein</fullName>
    </submittedName>
</protein>
<dbReference type="RefSeq" id="WP_077464077.1">
    <property type="nucleotide sequence ID" value="NZ_MLAA01000036.1"/>
</dbReference>
<evidence type="ECO:0000313" key="3">
    <source>
        <dbReference type="Proteomes" id="UP000188820"/>
    </source>
</evidence>
<organism evidence="2 3">
    <name type="scientific">Rodentibacter caecimuris</name>
    <dbReference type="NCBI Taxonomy" id="1796644"/>
    <lineage>
        <taxon>Bacteria</taxon>
        <taxon>Pseudomonadati</taxon>
        <taxon>Pseudomonadota</taxon>
        <taxon>Gammaproteobacteria</taxon>
        <taxon>Pasteurellales</taxon>
        <taxon>Pasteurellaceae</taxon>
        <taxon>Rodentibacter</taxon>
    </lineage>
</organism>
<comment type="caution">
    <text evidence="2">The sequence shown here is derived from an EMBL/GenBank/DDBJ whole genome shotgun (WGS) entry which is preliminary data.</text>
</comment>